<dbReference type="InterPro" id="IPR036704">
    <property type="entry name" value="RraA/RraA-like_sf"/>
</dbReference>
<evidence type="ECO:0000256" key="4">
    <source>
        <dbReference type="ARBA" id="ARBA00011233"/>
    </source>
</evidence>
<evidence type="ECO:0000256" key="10">
    <source>
        <dbReference type="ARBA" id="ARBA00032305"/>
    </source>
</evidence>
<dbReference type="PANTHER" id="PTHR33254:SF16">
    <property type="entry name" value="BLR3842 PROTEIN"/>
    <property type="match status" value="1"/>
</dbReference>
<dbReference type="Gene3D" id="3.50.30.40">
    <property type="entry name" value="Ribonuclease E inhibitor RraA/RraA-like"/>
    <property type="match status" value="1"/>
</dbReference>
<organism evidence="12 13">
    <name type="scientific">Curtobacterium pusillum</name>
    <dbReference type="NCBI Taxonomy" id="69373"/>
    <lineage>
        <taxon>Bacteria</taxon>
        <taxon>Bacillati</taxon>
        <taxon>Actinomycetota</taxon>
        <taxon>Actinomycetes</taxon>
        <taxon>Micrococcales</taxon>
        <taxon>Microbacteriaceae</taxon>
        <taxon>Curtobacterium</taxon>
    </lineage>
</organism>
<dbReference type="NCBIfam" id="NF006093">
    <property type="entry name" value="PRK08245.1"/>
    <property type="match status" value="1"/>
</dbReference>
<evidence type="ECO:0000256" key="9">
    <source>
        <dbReference type="ARBA" id="ARBA00030169"/>
    </source>
</evidence>
<comment type="cofactor">
    <cofactor evidence="2">
        <name>a divalent metal cation</name>
        <dbReference type="ChEBI" id="CHEBI:60240"/>
    </cofactor>
</comment>
<evidence type="ECO:0000256" key="8">
    <source>
        <dbReference type="ARBA" id="ARBA00025046"/>
    </source>
</evidence>
<dbReference type="EMBL" id="JABMCE010000085">
    <property type="protein sequence ID" value="NUU15269.1"/>
    <property type="molecule type" value="Genomic_DNA"/>
</dbReference>
<dbReference type="PANTHER" id="PTHR33254">
    <property type="entry name" value="4-HYDROXY-4-METHYL-2-OXOGLUTARATE ALDOLASE 3-RELATED"/>
    <property type="match status" value="1"/>
</dbReference>
<name>A0ABX2MB60_9MICO</name>
<evidence type="ECO:0000313" key="13">
    <source>
        <dbReference type="Proteomes" id="UP000573001"/>
    </source>
</evidence>
<evidence type="ECO:0000256" key="11">
    <source>
        <dbReference type="ARBA" id="ARBA00047973"/>
    </source>
</evidence>
<dbReference type="Pfam" id="PF03737">
    <property type="entry name" value="RraA-like"/>
    <property type="match status" value="1"/>
</dbReference>
<dbReference type="Proteomes" id="UP000573001">
    <property type="component" value="Unassembled WGS sequence"/>
</dbReference>
<evidence type="ECO:0000256" key="3">
    <source>
        <dbReference type="ARBA" id="ARBA00008621"/>
    </source>
</evidence>
<comment type="catalytic activity">
    <reaction evidence="1">
        <text>4-hydroxy-4-methyl-2-oxoglutarate = 2 pyruvate</text>
        <dbReference type="Rhea" id="RHEA:22748"/>
        <dbReference type="ChEBI" id="CHEBI:15361"/>
        <dbReference type="ChEBI" id="CHEBI:58276"/>
        <dbReference type="EC" id="4.1.3.17"/>
    </reaction>
</comment>
<comment type="function">
    <text evidence="8">Catalyzes the aldol cleavage of 4-hydroxy-4-methyl-2-oxoglutarate (HMG) into 2 molecules of pyruvate. Also contains a secondary oxaloacetate (OAA) decarboxylase activity due to the common pyruvate enolate transition state formed following C-C bond cleavage in the retro-aldol and decarboxylation reactions.</text>
</comment>
<gene>
    <name evidence="12" type="ORF">HP507_15660</name>
</gene>
<sequence>MKPRSVRTCRTHCPTRAASRDRDDDIRLAPPLVLGSVCAYNYNYPTKGTRVIDPTVASNLERVSTATLCSQLRRRGITGTFLTGLRPLRPDVRLLGEARTLRYTAHRADVFDEIGGGMNAQKRVIDTIEPGEVLVIEARGQLAAGTIGDILALRVQQRGGTGVITDGASRDTPTLARMTLPLYVGGAHGAVLGERHVPMDSDLPITCAGVLVMPGDVIVGDAEGAVVVPRALAAEVAADAVEQELQETFIAERVGEGASVAGLYPLGPEWRPRYEHWKEDHS</sequence>
<keyword evidence="13" id="KW-1185">Reference proteome</keyword>
<evidence type="ECO:0000256" key="6">
    <source>
        <dbReference type="ARBA" id="ARBA00012947"/>
    </source>
</evidence>
<dbReference type="EC" id="4.1.3.17" evidence="5"/>
<protein>
    <recommendedName>
        <fullName evidence="7">Putative 4-hydroxy-4-methyl-2-oxoglutarate aldolase</fullName>
        <ecNumber evidence="6">4.1.1.112</ecNumber>
        <ecNumber evidence="5">4.1.3.17</ecNumber>
    </recommendedName>
    <alternativeName>
        <fullName evidence="10">Oxaloacetate decarboxylase</fullName>
    </alternativeName>
    <alternativeName>
        <fullName evidence="9">RraA-like protein</fullName>
    </alternativeName>
</protein>
<dbReference type="SUPFAM" id="SSF89562">
    <property type="entry name" value="RraA-like"/>
    <property type="match status" value="1"/>
</dbReference>
<evidence type="ECO:0000256" key="1">
    <source>
        <dbReference type="ARBA" id="ARBA00001342"/>
    </source>
</evidence>
<dbReference type="CDD" id="cd16841">
    <property type="entry name" value="RraA_family"/>
    <property type="match status" value="1"/>
</dbReference>
<comment type="catalytic activity">
    <reaction evidence="11">
        <text>oxaloacetate + H(+) = pyruvate + CO2</text>
        <dbReference type="Rhea" id="RHEA:15641"/>
        <dbReference type="ChEBI" id="CHEBI:15361"/>
        <dbReference type="ChEBI" id="CHEBI:15378"/>
        <dbReference type="ChEBI" id="CHEBI:16452"/>
        <dbReference type="ChEBI" id="CHEBI:16526"/>
        <dbReference type="EC" id="4.1.1.112"/>
    </reaction>
</comment>
<comment type="similarity">
    <text evidence="3">Belongs to the class II aldolase/RraA-like family.</text>
</comment>
<comment type="caution">
    <text evidence="12">The sequence shown here is derived from an EMBL/GenBank/DDBJ whole genome shotgun (WGS) entry which is preliminary data.</text>
</comment>
<evidence type="ECO:0000256" key="5">
    <source>
        <dbReference type="ARBA" id="ARBA00012213"/>
    </source>
</evidence>
<proteinExistence type="inferred from homology"/>
<dbReference type="EC" id="4.1.1.112" evidence="6"/>
<comment type="subunit">
    <text evidence="4">Homotrimer.</text>
</comment>
<evidence type="ECO:0000256" key="7">
    <source>
        <dbReference type="ARBA" id="ARBA00016549"/>
    </source>
</evidence>
<dbReference type="InterPro" id="IPR005493">
    <property type="entry name" value="RraA/RraA-like"/>
</dbReference>
<evidence type="ECO:0000313" key="12">
    <source>
        <dbReference type="EMBL" id="NUU15269.1"/>
    </source>
</evidence>
<evidence type="ECO:0000256" key="2">
    <source>
        <dbReference type="ARBA" id="ARBA00001968"/>
    </source>
</evidence>
<accession>A0ABX2MB60</accession>
<reference evidence="12 13" key="1">
    <citation type="submission" date="2020-05" db="EMBL/GenBank/DDBJ databases">
        <title>Genome Sequencing of Type Strains.</title>
        <authorList>
            <person name="Lemaire J.F."/>
            <person name="Inderbitzin P."/>
            <person name="Gregorio O.A."/>
            <person name="Collins S.B."/>
            <person name="Wespe N."/>
            <person name="Knight-Connoni V."/>
        </authorList>
    </citation>
    <scope>NUCLEOTIDE SEQUENCE [LARGE SCALE GENOMIC DNA]</scope>
    <source>
        <strain evidence="12 13">ATCC 19096</strain>
    </source>
</reference>